<organism evidence="1 2">
    <name type="scientific">Caerostris extrusa</name>
    <name type="common">Bark spider</name>
    <name type="synonym">Caerostris bankana</name>
    <dbReference type="NCBI Taxonomy" id="172846"/>
    <lineage>
        <taxon>Eukaryota</taxon>
        <taxon>Metazoa</taxon>
        <taxon>Ecdysozoa</taxon>
        <taxon>Arthropoda</taxon>
        <taxon>Chelicerata</taxon>
        <taxon>Arachnida</taxon>
        <taxon>Araneae</taxon>
        <taxon>Araneomorphae</taxon>
        <taxon>Entelegynae</taxon>
        <taxon>Araneoidea</taxon>
        <taxon>Araneidae</taxon>
        <taxon>Caerostris</taxon>
    </lineage>
</organism>
<proteinExistence type="predicted"/>
<dbReference type="AlphaFoldDB" id="A0AAV4VQ49"/>
<evidence type="ECO:0000313" key="2">
    <source>
        <dbReference type="Proteomes" id="UP001054945"/>
    </source>
</evidence>
<keyword evidence="2" id="KW-1185">Reference proteome</keyword>
<sequence length="99" mass="11371">MQSASVKRSSVIPVFSFPYQFSPYQIVGVKKHISKRTPTTFLEAFDLCCSPLDHSVKYKGRNEVWEGDPFELSCILPFNDKEGWTLNSSILIEKERQVI</sequence>
<protein>
    <submittedName>
        <fullName evidence="1">Uncharacterized protein</fullName>
    </submittedName>
</protein>
<gene>
    <name evidence="1" type="ORF">CEXT_94941</name>
</gene>
<dbReference type="Proteomes" id="UP001054945">
    <property type="component" value="Unassembled WGS sequence"/>
</dbReference>
<dbReference type="EMBL" id="BPLR01014893">
    <property type="protein sequence ID" value="GIY72054.1"/>
    <property type="molecule type" value="Genomic_DNA"/>
</dbReference>
<reference evidence="1 2" key="1">
    <citation type="submission" date="2021-06" db="EMBL/GenBank/DDBJ databases">
        <title>Caerostris extrusa draft genome.</title>
        <authorList>
            <person name="Kono N."/>
            <person name="Arakawa K."/>
        </authorList>
    </citation>
    <scope>NUCLEOTIDE SEQUENCE [LARGE SCALE GENOMIC DNA]</scope>
</reference>
<comment type="caution">
    <text evidence="1">The sequence shown here is derived from an EMBL/GenBank/DDBJ whole genome shotgun (WGS) entry which is preliminary data.</text>
</comment>
<accession>A0AAV4VQ49</accession>
<evidence type="ECO:0000313" key="1">
    <source>
        <dbReference type="EMBL" id="GIY72054.1"/>
    </source>
</evidence>
<name>A0AAV4VQ49_CAEEX</name>